<proteinExistence type="predicted"/>
<dbReference type="AlphaFoldDB" id="A0A7S3P8C0"/>
<protein>
    <submittedName>
        <fullName evidence="1">Uncharacterized protein</fullName>
    </submittedName>
</protein>
<dbReference type="EMBL" id="HBIM01012060">
    <property type="protein sequence ID" value="CAE0412657.1"/>
    <property type="molecule type" value="Transcribed_RNA"/>
</dbReference>
<dbReference type="InterPro" id="IPR024525">
    <property type="entry name" value="DUF3804"/>
</dbReference>
<sequence length="224" mass="24947">MGACASRGALPQSSIQIMKKKIDDGHGPARRVNENGGTHGDSLVTIESKTEQESTIPDEFRQENAAVYYRLNQKNVYDFIWQYMEDITEVAQNPSEKAWANFWDKNHTKDYILIRPSGNPLDLKGAIAMFETGDITNFSDAMVAVESLKILGDGLVATMVFKSEQLFNYKGSQEDDLVTWTAVLVADQDLQQPKITNIHRSPGKRVGSVFCGNSDSPSKEKSDH</sequence>
<accession>A0A7S3P8C0</accession>
<reference evidence="1" key="1">
    <citation type="submission" date="2021-01" db="EMBL/GenBank/DDBJ databases">
        <authorList>
            <person name="Corre E."/>
            <person name="Pelletier E."/>
            <person name="Niang G."/>
            <person name="Scheremetjew M."/>
            <person name="Finn R."/>
            <person name="Kale V."/>
            <person name="Holt S."/>
            <person name="Cochrane G."/>
            <person name="Meng A."/>
            <person name="Brown T."/>
            <person name="Cohen L."/>
        </authorList>
    </citation>
    <scope>NUCLEOTIDE SEQUENCE</scope>
    <source>
        <strain evidence="1">CCMP127</strain>
    </source>
</reference>
<dbReference type="Gene3D" id="3.10.450.50">
    <property type="match status" value="1"/>
</dbReference>
<name>A0A7S3P8C0_9STRA</name>
<organism evidence="1">
    <name type="scientific">Amphora coffeiformis</name>
    <dbReference type="NCBI Taxonomy" id="265554"/>
    <lineage>
        <taxon>Eukaryota</taxon>
        <taxon>Sar</taxon>
        <taxon>Stramenopiles</taxon>
        <taxon>Ochrophyta</taxon>
        <taxon>Bacillariophyta</taxon>
        <taxon>Bacillariophyceae</taxon>
        <taxon>Bacillariophycidae</taxon>
        <taxon>Thalassiophysales</taxon>
        <taxon>Catenulaceae</taxon>
        <taxon>Amphora</taxon>
    </lineage>
</organism>
<evidence type="ECO:0000313" key="1">
    <source>
        <dbReference type="EMBL" id="CAE0412657.1"/>
    </source>
</evidence>
<dbReference type="Pfam" id="PF12707">
    <property type="entry name" value="DUF3804"/>
    <property type="match status" value="1"/>
</dbReference>
<gene>
    <name evidence="1" type="ORF">ACOF00016_LOCUS9918</name>
</gene>